<keyword evidence="3" id="KW-1185">Reference proteome</keyword>
<dbReference type="HOGENOM" id="CLU_405268_0_0_5"/>
<reference evidence="2 3" key="1">
    <citation type="journal article" date="2009" name="J. Bacteriol.">
        <title>Genome sequences of three Agrobacterium biovars help elucidate the evolution of multichromosome genomes in bacteria.</title>
        <authorList>
            <person name="Slater S.C."/>
            <person name="Goldman B.S."/>
            <person name="Goodner B."/>
            <person name="Setubal J.C."/>
            <person name="Farrand S.K."/>
            <person name="Nester E.W."/>
            <person name="Burr T.J."/>
            <person name="Banta L."/>
            <person name="Dickerman A.W."/>
            <person name="Paulsen I."/>
            <person name="Otten L."/>
            <person name="Suen G."/>
            <person name="Welch R."/>
            <person name="Almeida N.F."/>
            <person name="Arnold F."/>
            <person name="Burton O.T."/>
            <person name="Du Z."/>
            <person name="Ewing A."/>
            <person name="Godsy E."/>
            <person name="Heisel S."/>
            <person name="Houmiel K.L."/>
            <person name="Jhaveri J."/>
            <person name="Lu J."/>
            <person name="Miller N.M."/>
            <person name="Norton S."/>
            <person name="Chen Q."/>
            <person name="Phoolcharoen W."/>
            <person name="Ohlin V."/>
            <person name="Ondrusek D."/>
            <person name="Pride N."/>
            <person name="Stricklin S.L."/>
            <person name="Sun J."/>
            <person name="Wheeler C."/>
            <person name="Wilson L."/>
            <person name="Zhu H."/>
            <person name="Wood D.W."/>
        </authorList>
    </citation>
    <scope>NUCLEOTIDE SEQUENCE [LARGE SCALE GENOMIC DNA]</scope>
    <source>
        <strain evidence="3">S4 / ATCC BAA-846</strain>
    </source>
</reference>
<feature type="coiled-coil region" evidence="1">
    <location>
        <begin position="293"/>
        <end position="457"/>
    </location>
</feature>
<protein>
    <recommendedName>
        <fullName evidence="4">Sulfotransferase family protein</fullName>
    </recommendedName>
</protein>
<sequence>MRGNAMSDVVMVLGMHRTGTSSVAGTLVKLGGGAPQHLMPNSAFNERGYFESNVIAQLNDEILASAGTRWDDWREFNPDWYNSTVARSFQARAREAFAEEFDTALLPVIKDPRICRFFPFWRQVLEGMGKTVHVVMPLRSPWDTAKSLNYRNKMHMTHVIMLWLRHVLDAEAETRDLPRAIFTWQDFLGNWRGTCDTISAETGLTWPRLSDRSIAEVENFLSRDLQHHASEEKTFAQLRQVNHWAMETYEALKELSKSPQSKAARTALTDVREAFNNSGAIFGRLLIEYEISIEETNRSLEAAVRDRDALQNAQNDSDAHHTNKLNELEGTLEHVRNERQHLETELEAARQTSETLILERDAIEQNSNHSLARIAELQETLEHANKDRQRLEEELTSAQTECQQLMSRVDVLADELQTAMEACVNLQADRDQRDHDLTKLEAQVNVLQHDLVNRESEVTVLREELAGRDAQTKELREELAGRDAQTKALQEELVGRDAQTKALQEELAGQDGQNTRLKEDLINVQSALAASKKRLEQSFFGKLDPGADKRLARKLLASDLFDFDFYCSQLKNALITPPSAPIDAALHFVKAGFSQGLWPNAFFDTHWYLSQYDDIRNSGINPLWHYHINGWKERRDPSRKFSTAFYLAAYPDIQVANINPLQHFLRHGQHEGRSIFHI</sequence>
<dbReference type="Gene3D" id="3.40.50.300">
    <property type="entry name" value="P-loop containing nucleotide triphosphate hydrolases"/>
    <property type="match status" value="1"/>
</dbReference>
<dbReference type="AlphaFoldDB" id="B9JW02"/>
<dbReference type="KEGG" id="avi:Avi_2010"/>
<evidence type="ECO:0008006" key="4">
    <source>
        <dbReference type="Google" id="ProtNLM"/>
    </source>
</evidence>
<dbReference type="EMBL" id="CP000633">
    <property type="protein sequence ID" value="ACM36432.1"/>
    <property type="molecule type" value="Genomic_DNA"/>
</dbReference>
<dbReference type="SUPFAM" id="SSF52540">
    <property type="entry name" value="P-loop containing nucleoside triphosphate hydrolases"/>
    <property type="match status" value="1"/>
</dbReference>
<evidence type="ECO:0000313" key="2">
    <source>
        <dbReference type="EMBL" id="ACM36432.1"/>
    </source>
</evidence>
<dbReference type="eggNOG" id="COG3551">
    <property type="taxonomic scope" value="Bacteria"/>
</dbReference>
<dbReference type="InterPro" id="IPR027417">
    <property type="entry name" value="P-loop_NTPase"/>
</dbReference>
<dbReference type="eggNOG" id="COG1216">
    <property type="taxonomic scope" value="Bacteria"/>
</dbReference>
<keyword evidence="1" id="KW-0175">Coiled coil</keyword>
<evidence type="ECO:0000256" key="1">
    <source>
        <dbReference type="SAM" id="Coils"/>
    </source>
</evidence>
<organism evidence="2 3">
    <name type="scientific">Allorhizobium ampelinum (strain ATCC BAA-846 / DSM 112012 / S4)</name>
    <name type="common">Agrobacterium vitis (strain S4)</name>
    <dbReference type="NCBI Taxonomy" id="311402"/>
    <lineage>
        <taxon>Bacteria</taxon>
        <taxon>Pseudomonadati</taxon>
        <taxon>Pseudomonadota</taxon>
        <taxon>Alphaproteobacteria</taxon>
        <taxon>Hyphomicrobiales</taxon>
        <taxon>Rhizobiaceae</taxon>
        <taxon>Rhizobium/Agrobacterium group</taxon>
        <taxon>Allorhizobium</taxon>
        <taxon>Allorhizobium ampelinum</taxon>
    </lineage>
</organism>
<gene>
    <name evidence="2" type="ordered locus">Avi_2010</name>
</gene>
<name>B9JW02_ALLAM</name>
<evidence type="ECO:0000313" key="3">
    <source>
        <dbReference type="Proteomes" id="UP000001596"/>
    </source>
</evidence>
<dbReference type="Gene3D" id="1.10.287.1490">
    <property type="match status" value="1"/>
</dbReference>
<accession>B9JW02</accession>
<proteinExistence type="predicted"/>
<dbReference type="STRING" id="311402.Avi_2010"/>
<dbReference type="Proteomes" id="UP000001596">
    <property type="component" value="Chromosome 1"/>
</dbReference>